<dbReference type="Gene3D" id="1.10.10.10">
    <property type="entry name" value="Winged helix-like DNA-binding domain superfamily/Winged helix DNA-binding domain"/>
    <property type="match status" value="1"/>
</dbReference>
<dbReference type="Pfam" id="PF13412">
    <property type="entry name" value="HTH_24"/>
    <property type="match status" value="1"/>
</dbReference>
<comment type="caution">
    <text evidence="1">The sequence shown here is derived from an EMBL/GenBank/DDBJ whole genome shotgun (WGS) entry which is preliminary data.</text>
</comment>
<reference evidence="1" key="1">
    <citation type="submission" date="2020-05" db="EMBL/GenBank/DDBJ databases">
        <title>Chitinophaga laudate sp. nov., isolated from a tropical peat swamp.</title>
        <authorList>
            <person name="Goh C.B.S."/>
            <person name="Lee M.S."/>
            <person name="Parimannan S."/>
            <person name="Pasbakhsh P."/>
            <person name="Yule C.M."/>
            <person name="Rajandas H."/>
            <person name="Loke S."/>
            <person name="Croft L."/>
            <person name="Tan J.B.L."/>
        </authorList>
    </citation>
    <scope>NUCLEOTIDE SEQUENCE</scope>
    <source>
        <strain evidence="1">Mgbs1</strain>
    </source>
</reference>
<dbReference type="EMBL" id="RIAR02000001">
    <property type="protein sequence ID" value="NSL85519.1"/>
    <property type="molecule type" value="Genomic_DNA"/>
</dbReference>
<organism evidence="1 2">
    <name type="scientific">Chitinophaga solisilvae</name>
    <dbReference type="NCBI Taxonomy" id="1233460"/>
    <lineage>
        <taxon>Bacteria</taxon>
        <taxon>Pseudomonadati</taxon>
        <taxon>Bacteroidota</taxon>
        <taxon>Chitinophagia</taxon>
        <taxon>Chitinophagales</taxon>
        <taxon>Chitinophagaceae</taxon>
        <taxon>Chitinophaga</taxon>
    </lineage>
</organism>
<keyword evidence="2" id="KW-1185">Reference proteome</keyword>
<dbReference type="OrthoDB" id="1163801at2"/>
<dbReference type="InterPro" id="IPR001387">
    <property type="entry name" value="Cro/C1-type_HTH"/>
</dbReference>
<protein>
    <submittedName>
        <fullName evidence="1">Winged helix-turn-helix domain-containing protein</fullName>
    </submittedName>
</protein>
<dbReference type="CDD" id="cd00093">
    <property type="entry name" value="HTH_XRE"/>
    <property type="match status" value="1"/>
</dbReference>
<name>A0A3S1B0T0_9BACT</name>
<dbReference type="Proteomes" id="UP000281028">
    <property type="component" value="Unassembled WGS sequence"/>
</dbReference>
<evidence type="ECO:0000313" key="2">
    <source>
        <dbReference type="Proteomes" id="UP000281028"/>
    </source>
</evidence>
<dbReference type="InterPro" id="IPR036388">
    <property type="entry name" value="WH-like_DNA-bd_sf"/>
</dbReference>
<evidence type="ECO:0000313" key="1">
    <source>
        <dbReference type="EMBL" id="NSL85519.1"/>
    </source>
</evidence>
<sequence>MSLRRYLERLHLIDNLIRKKQAGSQQQLASKVGVSRSSLNEFLKEMKEEGFPIKYCKKSNTYYYEEDGNMVSSLFELSKEDLNKHHGGIAFFGNHWYNSVFVNC</sequence>
<gene>
    <name evidence="1" type="ORF">ECE50_001665</name>
</gene>
<dbReference type="InterPro" id="IPR036390">
    <property type="entry name" value="WH_DNA-bd_sf"/>
</dbReference>
<dbReference type="AlphaFoldDB" id="A0A3S1B0T0"/>
<proteinExistence type="predicted"/>
<dbReference type="SUPFAM" id="SSF46785">
    <property type="entry name" value="Winged helix' DNA-binding domain"/>
    <property type="match status" value="1"/>
</dbReference>
<accession>A0A3S1B0T0</accession>